<dbReference type="FunFam" id="3.30.160.60:FF:002343">
    <property type="entry name" value="Zinc finger protein 33A"/>
    <property type="match status" value="1"/>
</dbReference>
<dbReference type="GO" id="GO:0005634">
    <property type="term" value="C:nucleus"/>
    <property type="evidence" value="ECO:0007669"/>
    <property type="project" value="UniProtKB-SubCell"/>
</dbReference>
<dbReference type="InterPro" id="IPR011333">
    <property type="entry name" value="SKP1/BTB/POZ_sf"/>
</dbReference>
<evidence type="ECO:0000313" key="16">
    <source>
        <dbReference type="EMBL" id="CAH0098967.1"/>
    </source>
</evidence>
<dbReference type="GO" id="GO:0008270">
    <property type="term" value="F:zinc ion binding"/>
    <property type="evidence" value="ECO:0007669"/>
    <property type="project" value="UniProtKB-KW"/>
</dbReference>
<organism evidence="16 17">
    <name type="scientific">Daphnia galeata</name>
    <dbReference type="NCBI Taxonomy" id="27404"/>
    <lineage>
        <taxon>Eukaryota</taxon>
        <taxon>Metazoa</taxon>
        <taxon>Ecdysozoa</taxon>
        <taxon>Arthropoda</taxon>
        <taxon>Crustacea</taxon>
        <taxon>Branchiopoda</taxon>
        <taxon>Diplostraca</taxon>
        <taxon>Cladocera</taxon>
        <taxon>Anomopoda</taxon>
        <taxon>Daphniidae</taxon>
        <taxon>Daphnia</taxon>
    </lineage>
</organism>
<dbReference type="FunFam" id="3.30.160.60:FF:000125">
    <property type="entry name" value="Putative zinc finger protein 143"/>
    <property type="match status" value="1"/>
</dbReference>
<feature type="domain" description="C2H2-type" evidence="15">
    <location>
        <begin position="633"/>
        <end position="661"/>
    </location>
</feature>
<comment type="caution">
    <text evidence="16">The sequence shown here is derived from an EMBL/GenBank/DDBJ whole genome shotgun (WGS) entry which is preliminary data.</text>
</comment>
<evidence type="ECO:0000256" key="7">
    <source>
        <dbReference type="ARBA" id="ARBA00022737"/>
    </source>
</evidence>
<feature type="domain" description="C2H2-type" evidence="15">
    <location>
        <begin position="529"/>
        <end position="558"/>
    </location>
</feature>
<evidence type="ECO:0000256" key="9">
    <source>
        <dbReference type="ARBA" id="ARBA00022833"/>
    </source>
</evidence>
<dbReference type="InterPro" id="IPR042561">
    <property type="entry name" value="Exo84_C_1"/>
</dbReference>
<dbReference type="Gene3D" id="2.30.29.30">
    <property type="entry name" value="Pleckstrin-homology domain (PH domain)/Phosphotyrosine-binding domain (PTB)"/>
    <property type="match status" value="1"/>
</dbReference>
<proteinExistence type="predicted"/>
<feature type="region of interest" description="Disordered" evidence="12">
    <location>
        <begin position="415"/>
        <end position="436"/>
    </location>
</feature>
<dbReference type="SUPFAM" id="SSF50729">
    <property type="entry name" value="PH domain-like"/>
    <property type="match status" value="1"/>
</dbReference>
<dbReference type="FunFam" id="3.30.160.60:FF:000446">
    <property type="entry name" value="Zinc finger protein"/>
    <property type="match status" value="1"/>
</dbReference>
<feature type="domain" description="C2H2-type" evidence="15">
    <location>
        <begin position="661"/>
        <end position="688"/>
    </location>
</feature>
<dbReference type="PANTHER" id="PTHR24394">
    <property type="entry name" value="ZINC FINGER PROTEIN"/>
    <property type="match status" value="1"/>
</dbReference>
<evidence type="ECO:0000256" key="10">
    <source>
        <dbReference type="ARBA" id="ARBA00023242"/>
    </source>
</evidence>
<dbReference type="InterPro" id="IPR013087">
    <property type="entry name" value="Znf_C2H2_type"/>
</dbReference>
<comment type="subcellular location">
    <subcellularLocation>
        <location evidence="4">Cell projection</location>
        <location evidence="4">Growth cone</location>
    </subcellularLocation>
    <subcellularLocation>
        <location evidence="3">Cytoplasm</location>
        <location evidence="3">Perinuclear region</location>
    </subcellularLocation>
    <subcellularLocation>
        <location evidence="2">Nucleus</location>
    </subcellularLocation>
</comment>
<dbReference type="PROSITE" id="PS00028">
    <property type="entry name" value="ZINC_FINGER_C2H2_1"/>
    <property type="match status" value="11"/>
</dbReference>
<dbReference type="InterPro" id="IPR042560">
    <property type="entry name" value="Exo84_C_2"/>
</dbReference>
<comment type="function">
    <text evidence="1">Component of the exocyst complex involved in the docking of exocytic vesicles with fusion sites on the plasma membrane.</text>
</comment>
<evidence type="ECO:0000256" key="12">
    <source>
        <dbReference type="SAM" id="MobiDB-lite"/>
    </source>
</evidence>
<reference evidence="16" key="1">
    <citation type="submission" date="2021-11" db="EMBL/GenBank/DDBJ databases">
        <authorList>
            <person name="Schell T."/>
        </authorList>
    </citation>
    <scope>NUCLEOTIDE SEQUENCE</scope>
    <source>
        <strain evidence="16">M5</strain>
    </source>
</reference>
<evidence type="ECO:0000256" key="4">
    <source>
        <dbReference type="ARBA" id="ARBA00004624"/>
    </source>
</evidence>
<dbReference type="PROSITE" id="PS50157">
    <property type="entry name" value="ZINC_FINGER_C2H2_2"/>
    <property type="match status" value="11"/>
</dbReference>
<feature type="domain" description="PH" evidence="13">
    <location>
        <begin position="941"/>
        <end position="1043"/>
    </location>
</feature>
<feature type="domain" description="C2H2-type" evidence="15">
    <location>
        <begin position="471"/>
        <end position="499"/>
    </location>
</feature>
<feature type="domain" description="C2H2-type" evidence="15">
    <location>
        <begin position="559"/>
        <end position="581"/>
    </location>
</feature>
<keyword evidence="10" id="KW-0539">Nucleus</keyword>
<dbReference type="Gene3D" id="3.30.710.10">
    <property type="entry name" value="Potassium Channel Kv1.1, Chain A"/>
    <property type="match status" value="1"/>
</dbReference>
<feature type="domain" description="C2H2-type" evidence="15">
    <location>
        <begin position="501"/>
        <end position="528"/>
    </location>
</feature>
<dbReference type="GO" id="GO:0000981">
    <property type="term" value="F:DNA-binding transcription factor activity, RNA polymerase II-specific"/>
    <property type="evidence" value="ECO:0007669"/>
    <property type="project" value="TreeGrafter"/>
</dbReference>
<gene>
    <name evidence="16" type="ORF">DGAL_LOCUS1075</name>
</gene>
<keyword evidence="9" id="KW-0862">Zinc</keyword>
<dbReference type="Pfam" id="PF00651">
    <property type="entry name" value="BTB"/>
    <property type="match status" value="1"/>
</dbReference>
<evidence type="ECO:0000256" key="6">
    <source>
        <dbReference type="ARBA" id="ARBA00022723"/>
    </source>
</evidence>
<evidence type="ECO:0000256" key="2">
    <source>
        <dbReference type="ARBA" id="ARBA00004123"/>
    </source>
</evidence>
<keyword evidence="6" id="KW-0479">Metal-binding</keyword>
<dbReference type="InterPro" id="IPR032403">
    <property type="entry name" value="Exo84_C"/>
</dbReference>
<dbReference type="OrthoDB" id="642193at2759"/>
<feature type="domain" description="BTB" evidence="14">
    <location>
        <begin position="31"/>
        <end position="106"/>
    </location>
</feature>
<dbReference type="Gene3D" id="3.30.160.60">
    <property type="entry name" value="Classic Zinc Finger"/>
    <property type="match status" value="8"/>
</dbReference>
<evidence type="ECO:0000313" key="17">
    <source>
        <dbReference type="Proteomes" id="UP000789390"/>
    </source>
</evidence>
<dbReference type="InterPro" id="IPR016159">
    <property type="entry name" value="Cullin_repeat-like_dom_sf"/>
</dbReference>
<keyword evidence="17" id="KW-1185">Reference proteome</keyword>
<feature type="region of interest" description="Disordered" evidence="12">
    <location>
        <begin position="1046"/>
        <end position="1065"/>
    </location>
</feature>
<dbReference type="Proteomes" id="UP000789390">
    <property type="component" value="Unassembled WGS sequence"/>
</dbReference>
<feature type="compositionally biased region" description="Basic and acidic residues" evidence="12">
    <location>
        <begin position="1046"/>
        <end position="1062"/>
    </location>
</feature>
<evidence type="ECO:0000256" key="5">
    <source>
        <dbReference type="ARBA" id="ARBA00017509"/>
    </source>
</evidence>
<dbReference type="Pfam" id="PF00096">
    <property type="entry name" value="zf-C2H2"/>
    <property type="match status" value="6"/>
</dbReference>
<dbReference type="FunFam" id="3.30.160.60:FF:001049">
    <property type="entry name" value="zinc finger protein 319"/>
    <property type="match status" value="1"/>
</dbReference>
<dbReference type="Gene3D" id="1.20.58.1210">
    <property type="entry name" value="Exo84p, N-terminal helical domain"/>
    <property type="match status" value="1"/>
</dbReference>
<dbReference type="Pfam" id="PF16528">
    <property type="entry name" value="Exo84_C"/>
    <property type="match status" value="1"/>
</dbReference>
<evidence type="ECO:0000256" key="1">
    <source>
        <dbReference type="ARBA" id="ARBA00002660"/>
    </source>
</evidence>
<dbReference type="SUPFAM" id="SSF57667">
    <property type="entry name" value="beta-beta-alpha zinc fingers"/>
    <property type="match status" value="5"/>
</dbReference>
<evidence type="ECO:0000256" key="11">
    <source>
        <dbReference type="PROSITE-ProRule" id="PRU00042"/>
    </source>
</evidence>
<evidence type="ECO:0000259" key="13">
    <source>
        <dbReference type="PROSITE" id="PS50003"/>
    </source>
</evidence>
<keyword evidence="8 11" id="KW-0863">Zinc-finger</keyword>
<dbReference type="PROSITE" id="PS50003">
    <property type="entry name" value="PH_DOMAIN"/>
    <property type="match status" value="1"/>
</dbReference>
<dbReference type="InterPro" id="IPR001849">
    <property type="entry name" value="PH_domain"/>
</dbReference>
<evidence type="ECO:0000259" key="14">
    <source>
        <dbReference type="PROSITE" id="PS50097"/>
    </source>
</evidence>
<feature type="domain" description="C2H2-type" evidence="15">
    <location>
        <begin position="749"/>
        <end position="776"/>
    </location>
</feature>
<evidence type="ECO:0000256" key="3">
    <source>
        <dbReference type="ARBA" id="ARBA00004556"/>
    </source>
</evidence>
<protein>
    <recommendedName>
        <fullName evidence="5">Exocyst complex component 8</fullName>
    </recommendedName>
</protein>
<keyword evidence="7" id="KW-0677">Repeat</keyword>
<dbReference type="SMART" id="SM00225">
    <property type="entry name" value="BTB"/>
    <property type="match status" value="1"/>
</dbReference>
<evidence type="ECO:0000259" key="15">
    <source>
        <dbReference type="PROSITE" id="PS50157"/>
    </source>
</evidence>
<feature type="domain" description="C2H2-type" evidence="15">
    <location>
        <begin position="721"/>
        <end position="748"/>
    </location>
</feature>
<dbReference type="GO" id="GO:0030426">
    <property type="term" value="C:growth cone"/>
    <property type="evidence" value="ECO:0007669"/>
    <property type="project" value="UniProtKB-SubCell"/>
</dbReference>
<name>A0A8J2WEW3_9CRUS</name>
<feature type="domain" description="C2H2-type" evidence="15">
    <location>
        <begin position="693"/>
        <end position="720"/>
    </location>
</feature>
<dbReference type="SUPFAM" id="SSF54695">
    <property type="entry name" value="POZ domain"/>
    <property type="match status" value="1"/>
</dbReference>
<accession>A0A8J2WEW3</accession>
<dbReference type="GO" id="GO:0048471">
    <property type="term" value="C:perinuclear region of cytoplasm"/>
    <property type="evidence" value="ECO:0007669"/>
    <property type="project" value="UniProtKB-SubCell"/>
</dbReference>
<feature type="domain" description="C2H2-type" evidence="15">
    <location>
        <begin position="778"/>
        <end position="805"/>
    </location>
</feature>
<dbReference type="InterPro" id="IPR000210">
    <property type="entry name" value="BTB/POZ_dom"/>
</dbReference>
<feature type="domain" description="C2H2-type" evidence="15">
    <location>
        <begin position="604"/>
        <end position="631"/>
    </location>
</feature>
<dbReference type="SUPFAM" id="SSF74788">
    <property type="entry name" value="Cullin repeat-like"/>
    <property type="match status" value="1"/>
</dbReference>
<dbReference type="CDD" id="cd01226">
    <property type="entry name" value="PH_RalBD_exo84"/>
    <property type="match status" value="1"/>
</dbReference>
<dbReference type="Gene3D" id="1.20.58.1220">
    <property type="entry name" value="Exo84p, C-terminal helical domain"/>
    <property type="match status" value="1"/>
</dbReference>
<dbReference type="SMART" id="SM00355">
    <property type="entry name" value="ZnF_C2H2"/>
    <property type="match status" value="12"/>
</dbReference>
<sequence>MAVSQVRINGKGHHLCLSRTLQASLEEEIYADVRIVVISSASLNDDHPRVLRANSSVLAAASPILAHILKERTEDDEAVLILDGYQYNDISNLLQYIYTGQTYMNRKEEQDFRNLLKQLHIGSLEKPIKNKNITKCSMTSEVQLAQTSTRQMIVEVPLTQNKSVISENQKRGFVKHLKKLPVYPNRPLQVPKSEITLQDPLTNHLGIGNQDAMRNGSMFEKTCLKYNLLKEANAVVGNLLDYPRMSDRLGIYFDPQLFSYYRSLVRALPPIRIFLHIADDESDSESECDESLTVKKPNKVYPASQISDIFQVRPQRKSFFSSRLPVKTMCCVNGKTHIILDGQPIRLDPFIKAIDYPLLDQINQQCQQVQFQQEDESSVELEVEAEARRKRVLLSTLNRLKKDHSRAKEVAHNILKTSSSNRNEDGDMETSSKGLSKKGSQNLVICEICGKLISASWIRVHFANHQGEKNYLCEHCGRSFASANLLKSHVHYQHNNQLDLIKCTICGKAFSKKSRLEIHMRIHSDTRPYRCTVPECGKKFHTNGNLRKHSFVHTGEKPHRCGVCDKSFAQTTNLRLHMRTHQLLLEEGPNFGSTQRVRKPEVIFGCEFCPMTFHRIRHFNAHRATHTGEQTTLPCTICQQQFSNINELKQHKRTEHPGTVHQCALCEKSFFKKTAMQRHQATHSEEPAPKPNFPCQHCNSQFTTSAARTVHERTHTGERPFKCPTCAKSFTSKYNFRQHLRMHSEERPFKCNQCNKAFRQPQHLRAHTYTHKSTEEPVPCPICGKMFRNKILVMSHKRIHKQAKVDQSTINQDTLQQPEASLQFVDSNMEFVNILENNTEDKKEKSQTTIAVFTDLESEMYQLSHLLTEQRSLIVNLLENSLLGDKAPGLRGVEKPEIKAKFNAEVAVNLNVNNQEGRKRLTTLLEKVEGCANVVESLTRTLIHEGDMVELDPSDNCAVGRVRGFLLNDSFMMASWLPNKRGNMRYQYQALYELEGLAVINIRDLGPVKYAFKLMMFPDTRVLQCANSNDKKEWLEAFDLAKQLKNKKDVSPTPSEDTKDNSYDDAFNPFAEDENLPYIPNGNGNSPEAAESIPDWVIEVADDMDVYVAQRDFEEAVSLAEKTRAFWDGASPSAVNLHRDLRLKIDSRIRQLSEVLMNELRVSPDKSLQGGPRAASRAVLLLSRLGQASQACDLFLKHRSALLKHNLRQLKTEGATTLYIKRITSLFFPFVADTGREISRVFPQNKVCASAFVVWSRNEVGKFGNNFRKHVFTSGSTLTTVAECVALVRSHSEQLIEIGLDLTFYLENELRGQVERCLRDAREKLMESIKLRAFEDKWRPVNLVNKSGIARFADDMSEIGIASIHSWVYDECWVALTSNTINFSKAYLTFLDDALKMPSADSNIFVDEILHDIFQAQLKHVENSLRSGKYKGEAKFIHKNASFLLHTVLSLAQHRVDEIRLYPSPSFAKLRADFEWLASDSKKTNTTIKSPVSNQSFI</sequence>
<dbReference type="EMBL" id="CAKKLH010000013">
    <property type="protein sequence ID" value="CAH0098967.1"/>
    <property type="molecule type" value="Genomic_DNA"/>
</dbReference>
<dbReference type="PROSITE" id="PS50097">
    <property type="entry name" value="BTB"/>
    <property type="match status" value="1"/>
</dbReference>
<dbReference type="FunFam" id="3.30.160.60:FF:000145">
    <property type="entry name" value="Zinc finger protein 574"/>
    <property type="match status" value="1"/>
</dbReference>
<dbReference type="InterPro" id="IPR036236">
    <property type="entry name" value="Znf_C2H2_sf"/>
</dbReference>
<evidence type="ECO:0000256" key="8">
    <source>
        <dbReference type="ARBA" id="ARBA00022771"/>
    </source>
</evidence>
<dbReference type="InterPro" id="IPR011993">
    <property type="entry name" value="PH-like_dom_sf"/>
</dbReference>
<dbReference type="PANTHER" id="PTHR24394:SF29">
    <property type="entry name" value="MYONEURIN"/>
    <property type="match status" value="1"/>
</dbReference>